<proteinExistence type="predicted"/>
<gene>
    <name evidence="3" type="ORF">F0185_24285</name>
</gene>
<dbReference type="NCBIfam" id="TIGR02595">
    <property type="entry name" value="PEP_CTERM"/>
    <property type="match status" value="1"/>
</dbReference>
<feature type="domain" description="Ice-binding protein C-terminal" evidence="2">
    <location>
        <begin position="152"/>
        <end position="174"/>
    </location>
</feature>
<name>A0ABX0LWH6_9BURK</name>
<dbReference type="InterPro" id="IPR013424">
    <property type="entry name" value="Ice-binding_C"/>
</dbReference>
<keyword evidence="4" id="KW-1185">Reference proteome</keyword>
<sequence>MMLKKMLGAAAMALCAVAAQAAPQEYEWTYTGFADLDNWWWKPDVTVSGRFVADDRNANGTYDLSEVTSFDYDGFDMSTCGGARECDLKKFSYDPAGALSFDFYASESFEMSGGANWHITTGQSWGRAVTYPTDSYFKIYLWDPRTTLSITPVPEPQTWLMLGVGLLALGARARSKAR</sequence>
<evidence type="ECO:0000313" key="4">
    <source>
        <dbReference type="Proteomes" id="UP000785613"/>
    </source>
</evidence>
<accession>A0ABX0LWH6</accession>
<evidence type="ECO:0000256" key="1">
    <source>
        <dbReference type="SAM" id="SignalP"/>
    </source>
</evidence>
<keyword evidence="1" id="KW-0732">Signal</keyword>
<evidence type="ECO:0000259" key="2">
    <source>
        <dbReference type="Pfam" id="PF07589"/>
    </source>
</evidence>
<comment type="caution">
    <text evidence="3">The sequence shown here is derived from an EMBL/GenBank/DDBJ whole genome shotgun (WGS) entry which is preliminary data.</text>
</comment>
<organism evidence="3 4">
    <name type="scientific">Massilia rubra</name>
    <dbReference type="NCBI Taxonomy" id="2607910"/>
    <lineage>
        <taxon>Bacteria</taxon>
        <taxon>Pseudomonadati</taxon>
        <taxon>Pseudomonadota</taxon>
        <taxon>Betaproteobacteria</taxon>
        <taxon>Burkholderiales</taxon>
        <taxon>Oxalobacteraceae</taxon>
        <taxon>Telluria group</taxon>
        <taxon>Massilia</taxon>
    </lineage>
</organism>
<feature type="chain" id="PRO_5046482182" evidence="1">
    <location>
        <begin position="22"/>
        <end position="178"/>
    </location>
</feature>
<evidence type="ECO:0000313" key="3">
    <source>
        <dbReference type="EMBL" id="NHZ36690.1"/>
    </source>
</evidence>
<dbReference type="EMBL" id="VUYU01000020">
    <property type="protein sequence ID" value="NHZ36690.1"/>
    <property type="molecule type" value="Genomic_DNA"/>
</dbReference>
<dbReference type="Pfam" id="PF07589">
    <property type="entry name" value="PEP-CTERM"/>
    <property type="match status" value="1"/>
</dbReference>
<protein>
    <submittedName>
        <fullName evidence="3">PEP-CTERM sorting domain-containing protein</fullName>
    </submittedName>
</protein>
<dbReference type="Proteomes" id="UP000785613">
    <property type="component" value="Unassembled WGS sequence"/>
</dbReference>
<feature type="signal peptide" evidence="1">
    <location>
        <begin position="1"/>
        <end position="21"/>
    </location>
</feature>
<reference evidence="3 4" key="1">
    <citation type="submission" date="2019-09" db="EMBL/GenBank/DDBJ databases">
        <title>Taxonomy of Antarctic Massilia spp.: description of Massilia rubra sp. nov., Massilia aquatica sp. nov., Massilia mucilaginosa sp. nov., Massilia frigida sp. nov. isolated from streams, lakes and regoliths.</title>
        <authorList>
            <person name="Holochova P."/>
            <person name="Sedlacek I."/>
            <person name="Kralova S."/>
            <person name="Maslanova I."/>
            <person name="Busse H.-J."/>
            <person name="Stankova E."/>
            <person name="Vrbovska V."/>
            <person name="Kovarovic V."/>
            <person name="Bartak M."/>
            <person name="Svec P."/>
            <person name="Pantucek R."/>
        </authorList>
    </citation>
    <scope>NUCLEOTIDE SEQUENCE [LARGE SCALE GENOMIC DNA]</scope>
    <source>
        <strain evidence="3 4">CCM 8692</strain>
    </source>
</reference>